<proteinExistence type="predicted"/>
<accession>A0A2P4XDT5</accession>
<sequence length="449" mass="49230">MGKQQLNLSGLRQLMFDKVTGFRCLARRFGIRLIPEFERAVRKQTERTMVRPLGKVLRDSEVTGRDLSFKSVWKELKGQGWYRKPPPRRSLDDRYFYIRPGGSTTGSEGVHFFRGEEAVLEYYANAVPAFVYCSWDAQIAAAAEIVRQNYLADIEAAEARERARASQQSNNQPVTTQATNIEASTSSSDLVTPVQTFAAQVSTIPTIPVQPSYSEAIPTQASTVPPTITGGEPAQATATHTAAPTTPARRSTSRSLELLATSPDVEVSDEDITSARPSDADEDNDDDEAEVVALGNELLADKDDDLNAMDGGASGSFESIGSGDEAEKDDVETGEYDSSEDVEVHCLPEDVSDDPEETEAEIAAEVLFAENFLQSFGGEDQVLAGNLTDPVLRSMTATGWEDVEEPDIHEHLMSPYEPVDDSRSYPGLRQNYSGPTAEALRHAYRNLFQ</sequence>
<feature type="compositionally biased region" description="Acidic residues" evidence="1">
    <location>
        <begin position="324"/>
        <end position="340"/>
    </location>
</feature>
<reference evidence="2 3" key="1">
    <citation type="journal article" date="2017" name="Genome Biol. Evol.">
        <title>Phytophthora megakarya and P. palmivora, closely related causal agents of cacao black pod rot, underwent increases in genome sizes and gene numbers by different mechanisms.</title>
        <authorList>
            <person name="Ali S.S."/>
            <person name="Shao J."/>
            <person name="Lary D.J."/>
            <person name="Kronmiller B."/>
            <person name="Shen D."/>
            <person name="Strem M.D."/>
            <person name="Amoako-Attah I."/>
            <person name="Akrofi A.Y."/>
            <person name="Begoude B.A."/>
            <person name="Ten Hoopen G.M."/>
            <person name="Coulibaly K."/>
            <person name="Kebe B.I."/>
            <person name="Melnick R.L."/>
            <person name="Guiltinan M.J."/>
            <person name="Tyler B.M."/>
            <person name="Meinhardt L.W."/>
            <person name="Bailey B.A."/>
        </authorList>
    </citation>
    <scope>NUCLEOTIDE SEQUENCE [LARGE SCALE GENOMIC DNA]</scope>
    <source>
        <strain evidence="3">sbr112.9</strain>
    </source>
</reference>
<gene>
    <name evidence="2" type="ORF">PHPALM_20868</name>
</gene>
<organism evidence="2 3">
    <name type="scientific">Phytophthora palmivora</name>
    <dbReference type="NCBI Taxonomy" id="4796"/>
    <lineage>
        <taxon>Eukaryota</taxon>
        <taxon>Sar</taxon>
        <taxon>Stramenopiles</taxon>
        <taxon>Oomycota</taxon>
        <taxon>Peronosporomycetes</taxon>
        <taxon>Peronosporales</taxon>
        <taxon>Peronosporaceae</taxon>
        <taxon>Phytophthora</taxon>
    </lineage>
</organism>
<feature type="region of interest" description="Disordered" evidence="1">
    <location>
        <begin position="220"/>
        <end position="340"/>
    </location>
</feature>
<evidence type="ECO:0000256" key="1">
    <source>
        <dbReference type="SAM" id="MobiDB-lite"/>
    </source>
</evidence>
<feature type="region of interest" description="Disordered" evidence="1">
    <location>
        <begin position="413"/>
        <end position="432"/>
    </location>
</feature>
<comment type="caution">
    <text evidence="2">The sequence shown here is derived from an EMBL/GenBank/DDBJ whole genome shotgun (WGS) entry which is preliminary data.</text>
</comment>
<keyword evidence="3" id="KW-1185">Reference proteome</keyword>
<dbReference type="PANTHER" id="PTHR37069:SF2">
    <property type="entry name" value="PIGGYBAC TRANSPOSABLE ELEMENT-DERIVED PROTEIN DOMAIN-CONTAINING PROTEIN"/>
    <property type="match status" value="1"/>
</dbReference>
<feature type="compositionally biased region" description="Acidic residues" evidence="1">
    <location>
        <begin position="280"/>
        <end position="290"/>
    </location>
</feature>
<name>A0A2P4XDT5_9STRA</name>
<protein>
    <submittedName>
        <fullName evidence="2">Uncharacterized protein</fullName>
    </submittedName>
</protein>
<evidence type="ECO:0000313" key="2">
    <source>
        <dbReference type="EMBL" id="POM63699.1"/>
    </source>
</evidence>
<evidence type="ECO:0000313" key="3">
    <source>
        <dbReference type="Proteomes" id="UP000237271"/>
    </source>
</evidence>
<dbReference type="Proteomes" id="UP000237271">
    <property type="component" value="Unassembled WGS sequence"/>
</dbReference>
<dbReference type="EMBL" id="NCKW01011339">
    <property type="protein sequence ID" value="POM63699.1"/>
    <property type="molecule type" value="Genomic_DNA"/>
</dbReference>
<dbReference type="OrthoDB" id="129248at2759"/>
<feature type="compositionally biased region" description="Low complexity" evidence="1">
    <location>
        <begin position="233"/>
        <end position="255"/>
    </location>
</feature>
<dbReference type="PANTHER" id="PTHR37069">
    <property type="entry name" value="DDE_TNP_1_7 DOMAIN-CONTAINING PROTEIN"/>
    <property type="match status" value="1"/>
</dbReference>
<dbReference type="AlphaFoldDB" id="A0A2P4XDT5"/>